<organism evidence="1 2">
    <name type="scientific">Alicyclobacillus macrosporangiidus</name>
    <dbReference type="NCBI Taxonomy" id="392015"/>
    <lineage>
        <taxon>Bacteria</taxon>
        <taxon>Bacillati</taxon>
        <taxon>Bacillota</taxon>
        <taxon>Bacilli</taxon>
        <taxon>Bacillales</taxon>
        <taxon>Alicyclobacillaceae</taxon>
        <taxon>Alicyclobacillus</taxon>
    </lineage>
</organism>
<reference evidence="2" key="1">
    <citation type="submission" date="2016-10" db="EMBL/GenBank/DDBJ databases">
        <authorList>
            <person name="Varghese N."/>
        </authorList>
    </citation>
    <scope>NUCLEOTIDE SEQUENCE [LARGE SCALE GENOMIC DNA]</scope>
    <source>
        <strain evidence="2">DSM 17980</strain>
    </source>
</reference>
<name>A0A1I7KFB7_9BACL</name>
<protein>
    <submittedName>
        <fullName evidence="1">Uncharacterized protein</fullName>
    </submittedName>
</protein>
<dbReference type="AlphaFoldDB" id="A0A1I7KFB7"/>
<evidence type="ECO:0000313" key="1">
    <source>
        <dbReference type="EMBL" id="SFU96133.1"/>
    </source>
</evidence>
<dbReference type="STRING" id="392015.SAMN05421543_11599"/>
<accession>A0A1I7KFB7</accession>
<evidence type="ECO:0000313" key="2">
    <source>
        <dbReference type="Proteomes" id="UP000183508"/>
    </source>
</evidence>
<dbReference type="EMBL" id="FPBV01000015">
    <property type="protein sequence ID" value="SFU96133.1"/>
    <property type="molecule type" value="Genomic_DNA"/>
</dbReference>
<sequence>MTTLITRLFWMVVSLLGLDAVVFFLMFEHTADVVQAAVDAGLSAAAVSSDTDAVKTAVTQNIQAALPVVGGRFDANTDVTVRKAQQDQEVNVTVTYHMPILAPIQRIFGLDLTMPITRGGTQALDYLHNGLQAVLTDTPPDKIGVVKTTLQISGQKLAMYIQGYGFGAPPNGVPGTTTGDFLTFEDTTQGWQAGSDTSGLAITYGDWKDNEITITGIENFGRGTEVIRPGDECRITVNTANGSTTYYFVANPSGDTQYSVTLGWKNGSGLQYGSATVPVHTPVTWTASSSVPGDGTNGVGIYDTTTGQYLIWSGSGDTVTYLVNSGTPGSHSYVAYYGPQGQIDKALAVSDSLSVTWTGGSQELTAVMYPTSDGGQYIDIFGPDLTNCVVSGTGLSNQTQISANEVQVQAASANDITGVVRLSDGTLVPFTAEAY</sequence>
<dbReference type="OrthoDB" id="2370205at2"/>
<gene>
    <name evidence="1" type="ORF">SAMN05421543_11599</name>
</gene>
<keyword evidence="2" id="KW-1185">Reference proteome</keyword>
<dbReference type="Proteomes" id="UP000183508">
    <property type="component" value="Unassembled WGS sequence"/>
</dbReference>
<proteinExistence type="predicted"/>
<dbReference type="RefSeq" id="WP_074954121.1">
    <property type="nucleotide sequence ID" value="NZ_FPBV01000015.1"/>
</dbReference>